<dbReference type="Proteomes" id="UP000070501">
    <property type="component" value="Unassembled WGS sequence"/>
</dbReference>
<dbReference type="AlphaFoldDB" id="A0A136JE77"/>
<sequence>MDNHDPDEEMDLPGDEAGHTSFGGYQQRQQEQQQYQHQHQRTEASPALQARHELELPSPAPEPEMAHPKPSRSNSSAGSTTSVEKLEAVAQRLEQSEFGVKQHISRSMKSLYMLARASGVDR</sequence>
<accession>A0A136JE77</accession>
<dbReference type="InParanoid" id="A0A136JE77"/>
<reference evidence="3" key="1">
    <citation type="submission" date="2016-02" db="EMBL/GenBank/DDBJ databases">
        <title>Draft genome sequence of Microdochium bolleyi, a fungal endophyte of beachgrass.</title>
        <authorList>
            <consortium name="DOE Joint Genome Institute"/>
            <person name="David A.S."/>
            <person name="May G."/>
            <person name="Haridas S."/>
            <person name="Lim J."/>
            <person name="Wang M."/>
            <person name="Labutti K."/>
            <person name="Lipzen A."/>
            <person name="Barry K."/>
            <person name="Grigoriev I.V."/>
        </authorList>
    </citation>
    <scope>NUCLEOTIDE SEQUENCE [LARGE SCALE GENOMIC DNA]</scope>
    <source>
        <strain evidence="3">J235TASD1</strain>
    </source>
</reference>
<feature type="compositionally biased region" description="Low complexity" evidence="1">
    <location>
        <begin position="71"/>
        <end position="82"/>
    </location>
</feature>
<organism evidence="2 3">
    <name type="scientific">Microdochium bolleyi</name>
    <dbReference type="NCBI Taxonomy" id="196109"/>
    <lineage>
        <taxon>Eukaryota</taxon>
        <taxon>Fungi</taxon>
        <taxon>Dikarya</taxon>
        <taxon>Ascomycota</taxon>
        <taxon>Pezizomycotina</taxon>
        <taxon>Sordariomycetes</taxon>
        <taxon>Xylariomycetidae</taxon>
        <taxon>Xylariales</taxon>
        <taxon>Microdochiaceae</taxon>
        <taxon>Microdochium</taxon>
    </lineage>
</organism>
<dbReference type="STRING" id="196109.A0A136JE77"/>
<evidence type="ECO:0000313" key="3">
    <source>
        <dbReference type="Proteomes" id="UP000070501"/>
    </source>
</evidence>
<feature type="region of interest" description="Disordered" evidence="1">
    <location>
        <begin position="1"/>
        <end position="85"/>
    </location>
</feature>
<evidence type="ECO:0000256" key="1">
    <source>
        <dbReference type="SAM" id="MobiDB-lite"/>
    </source>
</evidence>
<feature type="non-terminal residue" evidence="2">
    <location>
        <position position="122"/>
    </location>
</feature>
<proteinExistence type="predicted"/>
<name>A0A136JE77_9PEZI</name>
<feature type="compositionally biased region" description="Low complexity" evidence="1">
    <location>
        <begin position="25"/>
        <end position="37"/>
    </location>
</feature>
<evidence type="ECO:0000313" key="2">
    <source>
        <dbReference type="EMBL" id="KXJ95449.1"/>
    </source>
</evidence>
<keyword evidence="3" id="KW-1185">Reference proteome</keyword>
<protein>
    <submittedName>
        <fullName evidence="2">Uncharacterized protein</fullName>
    </submittedName>
</protein>
<dbReference type="EMBL" id="KQ964246">
    <property type="protein sequence ID" value="KXJ95449.1"/>
    <property type="molecule type" value="Genomic_DNA"/>
</dbReference>
<feature type="compositionally biased region" description="Acidic residues" evidence="1">
    <location>
        <begin position="1"/>
        <end position="14"/>
    </location>
</feature>
<gene>
    <name evidence="2" type="ORF">Micbo1qcDRAFT_157390</name>
</gene>
<dbReference type="OrthoDB" id="5578001at2759"/>